<evidence type="ECO:0000259" key="1">
    <source>
        <dbReference type="Pfam" id="PF15797"/>
    </source>
</evidence>
<protein>
    <recommendedName>
        <fullName evidence="1">DUF4706 domain-containing protein</fullName>
    </recommendedName>
</protein>
<dbReference type="EMBL" id="JANEYG010000013">
    <property type="protein sequence ID" value="KAJ8920682.1"/>
    <property type="molecule type" value="Genomic_DNA"/>
</dbReference>
<dbReference type="PANTHER" id="PTHR34394:SF1">
    <property type="entry name" value="SIMILAR TO RIKEN CDNA 2310022B05"/>
    <property type="match status" value="1"/>
</dbReference>
<dbReference type="InterPro" id="IPR031600">
    <property type="entry name" value="DUF4706"/>
</dbReference>
<dbReference type="Proteomes" id="UP001159042">
    <property type="component" value="Unassembled WGS sequence"/>
</dbReference>
<evidence type="ECO:0000313" key="2">
    <source>
        <dbReference type="EMBL" id="KAJ8920682.1"/>
    </source>
</evidence>
<name>A0AAV8W314_9CUCU</name>
<feature type="domain" description="DUF4706" evidence="1">
    <location>
        <begin position="9"/>
        <end position="104"/>
    </location>
</feature>
<dbReference type="Pfam" id="PF15797">
    <property type="entry name" value="DUF4706"/>
    <property type="match status" value="1"/>
</dbReference>
<dbReference type="AlphaFoldDB" id="A0AAV8W314"/>
<organism evidence="2 3">
    <name type="scientific">Exocentrus adspersus</name>
    <dbReference type="NCBI Taxonomy" id="1586481"/>
    <lineage>
        <taxon>Eukaryota</taxon>
        <taxon>Metazoa</taxon>
        <taxon>Ecdysozoa</taxon>
        <taxon>Arthropoda</taxon>
        <taxon>Hexapoda</taxon>
        <taxon>Insecta</taxon>
        <taxon>Pterygota</taxon>
        <taxon>Neoptera</taxon>
        <taxon>Endopterygota</taxon>
        <taxon>Coleoptera</taxon>
        <taxon>Polyphaga</taxon>
        <taxon>Cucujiformia</taxon>
        <taxon>Chrysomeloidea</taxon>
        <taxon>Cerambycidae</taxon>
        <taxon>Lamiinae</taxon>
        <taxon>Acanthocinini</taxon>
        <taxon>Exocentrus</taxon>
    </lineage>
</organism>
<dbReference type="PANTHER" id="PTHR34394">
    <property type="entry name" value="SIMILAR TO RIKEN CDNA 2310022B05"/>
    <property type="match status" value="1"/>
</dbReference>
<evidence type="ECO:0000313" key="3">
    <source>
        <dbReference type="Proteomes" id="UP001159042"/>
    </source>
</evidence>
<accession>A0AAV8W314</accession>
<keyword evidence="3" id="KW-1185">Reference proteome</keyword>
<sequence length="161" mass="18512">MSLKSVAEDYFSKLNSIAARLHTDLEETKSSYDKLWATLSEKDQQEILSESIIKPEISIRYDSKKECSTQMDYAVKLVFDDHCSYRDEHSAPFSFKTQSQRDLSIFHSDKPKALQNKTKSSKSISKIPITFQDIDFSQKQGVQEDSSNILPKTGLDFLDNW</sequence>
<proteinExistence type="predicted"/>
<comment type="caution">
    <text evidence="2">The sequence shown here is derived from an EMBL/GenBank/DDBJ whole genome shotgun (WGS) entry which is preliminary data.</text>
</comment>
<reference evidence="2 3" key="1">
    <citation type="journal article" date="2023" name="Insect Mol. Biol.">
        <title>Genome sequencing provides insights into the evolution of gene families encoding plant cell wall-degrading enzymes in longhorned beetles.</title>
        <authorList>
            <person name="Shin N.R."/>
            <person name="Okamura Y."/>
            <person name="Kirsch R."/>
            <person name="Pauchet Y."/>
        </authorList>
    </citation>
    <scope>NUCLEOTIDE SEQUENCE [LARGE SCALE GENOMIC DNA]</scope>
    <source>
        <strain evidence="2">EAD_L_NR</strain>
    </source>
</reference>
<gene>
    <name evidence="2" type="ORF">NQ315_004821</name>
</gene>